<comment type="caution">
    <text evidence="3">The sequence shown here is derived from an EMBL/GenBank/DDBJ whole genome shotgun (WGS) entry which is preliminary data.</text>
</comment>
<sequence>MDFVSSLKFTAFHSGEVSSSRILDPLCPRFRCSSFSDLSDHENGLLGVNSTKEVEAEKSENVQRKNPETQILFDICLELFVERLSFMKRCVFGLGSAQVLVTAVAFGLVSHFVVGQPGPAAIVIENGLAFFSTVVVLQVVQEQGDSTLHHGCDTFSVLLFQSG</sequence>
<keyword evidence="4" id="KW-1185">Reference proteome</keyword>
<dbReference type="GO" id="GO:0015386">
    <property type="term" value="F:potassium:proton antiporter activity"/>
    <property type="evidence" value="ECO:0007669"/>
    <property type="project" value="TreeGrafter"/>
</dbReference>
<keyword evidence="2" id="KW-0812">Transmembrane</keyword>
<dbReference type="GO" id="GO:0016020">
    <property type="term" value="C:membrane"/>
    <property type="evidence" value="ECO:0007669"/>
    <property type="project" value="UniProtKB-SubCell"/>
</dbReference>
<evidence type="ECO:0000256" key="2">
    <source>
        <dbReference type="SAM" id="Phobius"/>
    </source>
</evidence>
<dbReference type="Proteomes" id="UP000187203">
    <property type="component" value="Unassembled WGS sequence"/>
</dbReference>
<dbReference type="OrthoDB" id="1745605at2759"/>
<dbReference type="Gene3D" id="1.20.1530.20">
    <property type="match status" value="1"/>
</dbReference>
<reference evidence="4" key="1">
    <citation type="submission" date="2013-09" db="EMBL/GenBank/DDBJ databases">
        <title>Corchorus olitorius genome sequencing.</title>
        <authorList>
            <person name="Alam M."/>
            <person name="Haque M.S."/>
            <person name="Islam M.S."/>
            <person name="Emdad E.M."/>
            <person name="Islam M.M."/>
            <person name="Ahmed B."/>
            <person name="Halim A."/>
            <person name="Hossen Q.M.M."/>
            <person name="Hossain M.Z."/>
            <person name="Ahmed R."/>
            <person name="Khan M.M."/>
            <person name="Islam R."/>
            <person name="Rashid M.M."/>
            <person name="Khan S.A."/>
            <person name="Rahman M.S."/>
            <person name="Alam M."/>
            <person name="Yahiya A.S."/>
            <person name="Khan M.S."/>
            <person name="Azam M.S."/>
            <person name="Haque T."/>
            <person name="Lashkar M.Z.H."/>
            <person name="Akhand A.I."/>
            <person name="Morshed G."/>
            <person name="Roy S."/>
            <person name="Uddin K.S."/>
            <person name="Rabeya T."/>
            <person name="Hossain A.S."/>
            <person name="Chowdhury A."/>
            <person name="Snigdha A.R."/>
            <person name="Mortoza M.S."/>
            <person name="Matin S.A."/>
            <person name="Hoque S.M.E."/>
            <person name="Islam M.K."/>
            <person name="Roy D.K."/>
            <person name="Haider R."/>
            <person name="Moosa M.M."/>
            <person name="Elias S.M."/>
            <person name="Hasan A.M."/>
            <person name="Jahan S."/>
            <person name="Shafiuddin M."/>
            <person name="Mahmood N."/>
            <person name="Shommy N.S."/>
        </authorList>
    </citation>
    <scope>NUCLEOTIDE SEQUENCE [LARGE SCALE GENOMIC DNA]</scope>
    <source>
        <strain evidence="4">cv. O-4</strain>
    </source>
</reference>
<dbReference type="PANTHER" id="PTHR46157">
    <property type="entry name" value="K(+) EFFLUX ANTIPORTER 3, CHLOROPLASTIC"/>
    <property type="match status" value="1"/>
</dbReference>
<keyword evidence="2" id="KW-1133">Transmembrane helix</keyword>
<evidence type="ECO:0000313" key="4">
    <source>
        <dbReference type="Proteomes" id="UP000187203"/>
    </source>
</evidence>
<feature type="transmembrane region" description="Helical" evidence="2">
    <location>
        <begin position="91"/>
        <end position="114"/>
    </location>
</feature>
<name>A0A1R3K053_9ROSI</name>
<protein>
    <submittedName>
        <fullName evidence="3">K(+) efflux antiporter 2, chloroplastic-like protein</fullName>
    </submittedName>
</protein>
<proteinExistence type="predicted"/>
<dbReference type="InterPro" id="IPR038770">
    <property type="entry name" value="Na+/solute_symporter_sf"/>
</dbReference>
<dbReference type="AlphaFoldDB" id="A0A1R3K053"/>
<keyword evidence="2" id="KW-0472">Membrane</keyword>
<evidence type="ECO:0000256" key="1">
    <source>
        <dbReference type="ARBA" id="ARBA00004141"/>
    </source>
</evidence>
<accession>A0A1R3K053</accession>
<dbReference type="EMBL" id="AWUE01014939">
    <property type="protein sequence ID" value="OMP00454.1"/>
    <property type="molecule type" value="Genomic_DNA"/>
</dbReference>
<feature type="transmembrane region" description="Helical" evidence="2">
    <location>
        <begin position="120"/>
        <end position="140"/>
    </location>
</feature>
<dbReference type="PANTHER" id="PTHR46157:SF2">
    <property type="entry name" value="K(+) EFFLUX ANTIPORTER 1, CHLOROPLASTIC-RELATED"/>
    <property type="match status" value="1"/>
</dbReference>
<evidence type="ECO:0000313" key="3">
    <source>
        <dbReference type="EMBL" id="OMP00454.1"/>
    </source>
</evidence>
<comment type="subcellular location">
    <subcellularLocation>
        <location evidence="1">Membrane</location>
        <topology evidence="1">Multi-pass membrane protein</topology>
    </subcellularLocation>
</comment>
<gene>
    <name evidence="3" type="ORF">COLO4_12693</name>
</gene>
<organism evidence="3 4">
    <name type="scientific">Corchorus olitorius</name>
    <dbReference type="NCBI Taxonomy" id="93759"/>
    <lineage>
        <taxon>Eukaryota</taxon>
        <taxon>Viridiplantae</taxon>
        <taxon>Streptophyta</taxon>
        <taxon>Embryophyta</taxon>
        <taxon>Tracheophyta</taxon>
        <taxon>Spermatophyta</taxon>
        <taxon>Magnoliopsida</taxon>
        <taxon>eudicotyledons</taxon>
        <taxon>Gunneridae</taxon>
        <taxon>Pentapetalae</taxon>
        <taxon>rosids</taxon>
        <taxon>malvids</taxon>
        <taxon>Malvales</taxon>
        <taxon>Malvaceae</taxon>
        <taxon>Grewioideae</taxon>
        <taxon>Apeibeae</taxon>
        <taxon>Corchorus</taxon>
    </lineage>
</organism>
<dbReference type="GO" id="GO:0009507">
    <property type="term" value="C:chloroplast"/>
    <property type="evidence" value="ECO:0007669"/>
    <property type="project" value="TreeGrafter"/>
</dbReference>